<evidence type="ECO:0000259" key="9">
    <source>
        <dbReference type="Pfam" id="PF03636"/>
    </source>
</evidence>
<dbReference type="InterPro" id="IPR011013">
    <property type="entry name" value="Gal_mutarotase_sf_dom"/>
</dbReference>
<dbReference type="InterPro" id="IPR012341">
    <property type="entry name" value="6hp_glycosidase-like_sf"/>
</dbReference>
<dbReference type="InterPro" id="IPR005195">
    <property type="entry name" value="Glyco_hydro_65_M"/>
</dbReference>
<evidence type="ECO:0000256" key="1">
    <source>
        <dbReference type="ARBA" id="ARBA00006768"/>
    </source>
</evidence>
<dbReference type="Pfam" id="PF03632">
    <property type="entry name" value="Glyco_hydro_65m"/>
    <property type="match status" value="1"/>
</dbReference>
<keyword evidence="11" id="KW-0378">Hydrolase</keyword>
<organism evidence="10 12">
    <name type="scientific">Paenibacillus macerans</name>
    <name type="common">Bacillus macerans</name>
    <dbReference type="NCBI Taxonomy" id="44252"/>
    <lineage>
        <taxon>Bacteria</taxon>
        <taxon>Bacillati</taxon>
        <taxon>Bacillota</taxon>
        <taxon>Bacilli</taxon>
        <taxon>Bacillales</taxon>
        <taxon>Paenibacillaceae</taxon>
        <taxon>Paenibacillus</taxon>
    </lineage>
</organism>
<reference evidence="10 12" key="1">
    <citation type="submission" date="2014-04" db="EMBL/GenBank/DDBJ databases">
        <authorList>
            <person name="Bishop-Lilly K.A."/>
            <person name="Broomall S.M."/>
            <person name="Chain P.S."/>
            <person name="Chertkov O."/>
            <person name="Coyne S.R."/>
            <person name="Daligault H.E."/>
            <person name="Davenport K.W."/>
            <person name="Erkkila T."/>
            <person name="Frey K.G."/>
            <person name="Gibbons H.S."/>
            <person name="Gu W."/>
            <person name="Jaissle J."/>
            <person name="Johnson S.L."/>
            <person name="Koroleva G.I."/>
            <person name="Ladner J.T."/>
            <person name="Lo C.-C."/>
            <person name="Minogue T.D."/>
            <person name="Munk C."/>
            <person name="Palacios G.F."/>
            <person name="Redden C.L."/>
            <person name="Rosenzweig C.N."/>
            <person name="Scholz M.B."/>
            <person name="Teshima H."/>
            <person name="Xu Y."/>
        </authorList>
    </citation>
    <scope>NUCLEOTIDE SEQUENCE [LARGE SCALE GENOMIC DNA]</scope>
    <source>
        <strain evidence="10 12">8244</strain>
    </source>
</reference>
<evidence type="ECO:0000259" key="8">
    <source>
        <dbReference type="Pfam" id="PF03633"/>
    </source>
</evidence>
<proteinExistence type="inferred from homology"/>
<dbReference type="PANTHER" id="PTHR11051:SF8">
    <property type="entry name" value="PROTEIN-GLUCOSYLGALACTOSYLHYDROXYLYSINE GLUCOSIDASE"/>
    <property type="match status" value="1"/>
</dbReference>
<evidence type="ECO:0000256" key="3">
    <source>
        <dbReference type="ARBA" id="ARBA00022679"/>
    </source>
</evidence>
<dbReference type="PATRIC" id="fig|44252.3.peg.4126"/>
<dbReference type="Pfam" id="PF03636">
    <property type="entry name" value="Glyco_hydro_65N"/>
    <property type="match status" value="2"/>
</dbReference>
<evidence type="ECO:0000256" key="5">
    <source>
        <dbReference type="PIRSR" id="PIRSR036289-51"/>
    </source>
</evidence>
<dbReference type="PANTHER" id="PTHR11051">
    <property type="entry name" value="GLYCOSYL HYDROLASE-RELATED"/>
    <property type="match status" value="1"/>
</dbReference>
<feature type="region of interest" description="Disordered" evidence="6">
    <location>
        <begin position="91"/>
        <end position="144"/>
    </location>
</feature>
<dbReference type="InterPro" id="IPR005196">
    <property type="entry name" value="Glyco_hydro_65_N"/>
</dbReference>
<keyword evidence="12" id="KW-1185">Reference proteome</keyword>
<evidence type="ECO:0000313" key="13">
    <source>
        <dbReference type="Proteomes" id="UP000442469"/>
    </source>
</evidence>
<name>A0A090Z583_PAEMA</name>
<evidence type="ECO:0000256" key="4">
    <source>
        <dbReference type="PIRSR" id="PIRSR036289-50"/>
    </source>
</evidence>
<evidence type="ECO:0000259" key="7">
    <source>
        <dbReference type="Pfam" id="PF03632"/>
    </source>
</evidence>
<reference evidence="11 13" key="2">
    <citation type="submission" date="2019-11" db="EMBL/GenBank/DDBJ databases">
        <title>Draft genome sequences of five Paenibacillus species of dairy origin.</title>
        <authorList>
            <person name="Olajide A.M."/>
            <person name="Chen S."/>
            <person name="Lapointe G."/>
        </authorList>
    </citation>
    <scope>NUCLEOTIDE SEQUENCE [LARGE SCALE GENOMIC DNA]</scope>
    <source>
        <strain evidence="11 13">3CT49</strain>
    </source>
</reference>
<dbReference type="InterPro" id="IPR008928">
    <property type="entry name" value="6-hairpin_glycosidase_sf"/>
</dbReference>
<dbReference type="GO" id="GO:0004553">
    <property type="term" value="F:hydrolase activity, hydrolyzing O-glycosyl compounds"/>
    <property type="evidence" value="ECO:0007669"/>
    <property type="project" value="TreeGrafter"/>
</dbReference>
<accession>A0A090Z583</accession>
<dbReference type="GO" id="GO:0005975">
    <property type="term" value="P:carbohydrate metabolic process"/>
    <property type="evidence" value="ECO:0007669"/>
    <property type="project" value="InterPro"/>
</dbReference>
<dbReference type="Proteomes" id="UP000029278">
    <property type="component" value="Unassembled WGS sequence"/>
</dbReference>
<comment type="caution">
    <text evidence="10">The sequence shown here is derived from an EMBL/GenBank/DDBJ whole genome shotgun (WGS) entry which is preliminary data.</text>
</comment>
<dbReference type="RefSeq" id="WP_036626145.1">
    <property type="nucleotide sequence ID" value="NZ_BGML01000012.1"/>
</dbReference>
<dbReference type="Proteomes" id="UP000442469">
    <property type="component" value="Unassembled WGS sequence"/>
</dbReference>
<protein>
    <submittedName>
        <fullName evidence="11">Glycoside hydrolase family 65 protein</fullName>
    </submittedName>
</protein>
<dbReference type="PIRSF" id="PIRSF036289">
    <property type="entry name" value="Glycosyl_hydrolase_malt_phosph"/>
    <property type="match status" value="1"/>
</dbReference>
<dbReference type="InterPro" id="IPR005194">
    <property type="entry name" value="Glyco_hydro_65_C"/>
</dbReference>
<keyword evidence="2" id="KW-0328">Glycosyltransferase</keyword>
<dbReference type="OrthoDB" id="9758855at2"/>
<dbReference type="Gene3D" id="2.70.98.40">
    <property type="entry name" value="Glycoside hydrolase, family 65, N-terminal domain"/>
    <property type="match status" value="1"/>
</dbReference>
<dbReference type="GO" id="GO:0030246">
    <property type="term" value="F:carbohydrate binding"/>
    <property type="evidence" value="ECO:0007669"/>
    <property type="project" value="InterPro"/>
</dbReference>
<dbReference type="GO" id="GO:0016757">
    <property type="term" value="F:glycosyltransferase activity"/>
    <property type="evidence" value="ECO:0007669"/>
    <property type="project" value="UniProtKB-KW"/>
</dbReference>
<dbReference type="AlphaFoldDB" id="A0A090Z583"/>
<dbReference type="SUPFAM" id="SSF74650">
    <property type="entry name" value="Galactose mutarotase-like"/>
    <property type="match status" value="2"/>
</dbReference>
<feature type="domain" description="Glycoside hydrolase family 65 C-terminal" evidence="8">
    <location>
        <begin position="748"/>
        <end position="811"/>
    </location>
</feature>
<sequence>MSWIVRESGFDPGRITVNGNKFMIGNGVLGYRGTLEEFGKSELTATIVAGLYDKVGDKWREPVNAPNGLATAVYFDGAPLSVLEAGSGAAAGRGGGQMHLRGDGQAHLADGGHGGGGEQKAPQAGGGRERGGESREHSLAASSGAAAGAELLEHEQALDLRHAVHRRRSVFRTADGAQVTVTSERFCSAARPHLIVGRFTVESSREGELEILTGIDGDVWDINGPHLERLASGVDEAGEVLTLTGWTHELNVPVSVAEAVECGFGEQELLRGETSIRRKIRLICKAGAAYTLVKYVSVFTGLDEALDIDLAAARSSREARELGYERLLGEHAKRWERKWDETDIVIEGDEEAQLALRYSMYQLHIIAPDRSEKVSIPARGLSGQVYKGAVFWDTEMFMLPFFLYTQPEVARNLMMYRVHTLDGARRKAAEYGYEGAFYAWESQETGDDACTLFNVNDVFTGRPMRTYFRDKQVHISADVAYGIWQYYMFTGDESILLDGGAEAVWECARFFYSYGYFNPGKQRYEILDVTGPDEYHERVNNNAFTNMMVKECLGIALEALEVLRSRDPRRYEKLLAGSAIRPEHIRDMRDRLYVPEPDAASGLIEQFDRYYALENVPLAELKARMLNPHEYLGGGNGLATTTQILKQADVVLLLHLFRERFDQNVKQANWEYYEPRTEHGSSLSSCIYALVAADIGSPDWAYPYFMRTATIDLTGDSKQYVGDLYIGGTHPAANGGAWMAAVLGFAGLRYDGGKVTLEPALPSSWQAVKFPIRLRQGSYRVRVEREAIVISAEAGNPQPLLFAIGGQEFTVAPGQEICIPYAIAGNPGRF</sequence>
<dbReference type="EMBL" id="JMQA01000037">
    <property type="protein sequence ID" value="KFN06444.1"/>
    <property type="molecule type" value="Genomic_DNA"/>
</dbReference>
<evidence type="ECO:0000256" key="6">
    <source>
        <dbReference type="SAM" id="MobiDB-lite"/>
    </source>
</evidence>
<keyword evidence="3" id="KW-0808">Transferase</keyword>
<dbReference type="Gene3D" id="1.50.10.10">
    <property type="match status" value="1"/>
</dbReference>
<gene>
    <name evidence="10" type="ORF">DJ90_4150</name>
    <name evidence="11" type="ORF">GNQ08_21895</name>
</gene>
<dbReference type="InterPro" id="IPR037018">
    <property type="entry name" value="GH65_N"/>
</dbReference>
<feature type="domain" description="Glycoside hydrolase family 65 central catalytic" evidence="7">
    <location>
        <begin position="357"/>
        <end position="739"/>
    </location>
</feature>
<dbReference type="Gene3D" id="2.60.420.10">
    <property type="entry name" value="Maltose phosphorylase, domain 3"/>
    <property type="match status" value="1"/>
</dbReference>
<comment type="similarity">
    <text evidence="1">Belongs to the glycosyl hydrolase 65 family.</text>
</comment>
<evidence type="ECO:0000313" key="12">
    <source>
        <dbReference type="Proteomes" id="UP000029278"/>
    </source>
</evidence>
<dbReference type="GeneID" id="77009542"/>
<dbReference type="SUPFAM" id="SSF48208">
    <property type="entry name" value="Six-hairpin glycosidases"/>
    <property type="match status" value="1"/>
</dbReference>
<dbReference type="EMBL" id="WNZZ01000020">
    <property type="protein sequence ID" value="MUG25022.1"/>
    <property type="molecule type" value="Genomic_DNA"/>
</dbReference>
<dbReference type="STRING" id="44252.DJ90_4150"/>
<feature type="active site" description="Proton donor" evidence="4">
    <location>
        <position position="534"/>
    </location>
</feature>
<feature type="domain" description="Glycoside hydrolase family 65 N-terminal" evidence="9">
    <location>
        <begin position="7"/>
        <end position="82"/>
    </location>
</feature>
<evidence type="ECO:0000313" key="11">
    <source>
        <dbReference type="EMBL" id="MUG25022.1"/>
    </source>
</evidence>
<feature type="domain" description="Glycoside hydrolase family 65 N-terminal" evidence="9">
    <location>
        <begin position="149"/>
        <end position="300"/>
    </location>
</feature>
<evidence type="ECO:0000313" key="10">
    <source>
        <dbReference type="EMBL" id="KFN06444.1"/>
    </source>
</evidence>
<dbReference type="InterPro" id="IPR017045">
    <property type="entry name" value="Malt_Pase/Glycosyl_Hdrlase"/>
</dbReference>
<evidence type="ECO:0000256" key="2">
    <source>
        <dbReference type="ARBA" id="ARBA00022676"/>
    </source>
</evidence>
<feature type="binding site" evidence="5">
    <location>
        <begin position="646"/>
        <end position="647"/>
    </location>
    <ligand>
        <name>substrate</name>
    </ligand>
</feature>
<feature type="binding site" evidence="5">
    <location>
        <begin position="392"/>
        <end position="393"/>
    </location>
    <ligand>
        <name>substrate</name>
    </ligand>
</feature>
<dbReference type="HOGENOM" id="CLU_006285_2_1_9"/>
<dbReference type="Pfam" id="PF03633">
    <property type="entry name" value="Glyco_hydro_65C"/>
    <property type="match status" value="1"/>
</dbReference>
<feature type="compositionally biased region" description="Basic and acidic residues" evidence="6">
    <location>
        <begin position="127"/>
        <end position="138"/>
    </location>
</feature>